<dbReference type="EMBL" id="AGNK02004657">
    <property type="status" value="NOT_ANNOTATED_CDS"/>
    <property type="molecule type" value="Genomic_DNA"/>
</dbReference>
<evidence type="ECO:0000313" key="7">
    <source>
        <dbReference type="Proteomes" id="UP000004995"/>
    </source>
</evidence>
<dbReference type="Pfam" id="PF04434">
    <property type="entry name" value="SWIM"/>
    <property type="match status" value="1"/>
</dbReference>
<dbReference type="InterPro" id="IPR007527">
    <property type="entry name" value="Znf_SWIM"/>
</dbReference>
<dbReference type="Pfam" id="PF10536">
    <property type="entry name" value="PMD"/>
    <property type="match status" value="1"/>
</dbReference>
<dbReference type="Gramene" id="KQK93767">
    <property type="protein sequence ID" value="KQK93767"/>
    <property type="gene ID" value="SETIT_027561mg"/>
</dbReference>
<dbReference type="GO" id="GO:0008270">
    <property type="term" value="F:zinc ion binding"/>
    <property type="evidence" value="ECO:0007669"/>
    <property type="project" value="UniProtKB-KW"/>
</dbReference>
<protein>
    <recommendedName>
        <fullName evidence="5">SWIM-type domain-containing protein</fullName>
    </recommendedName>
</protein>
<organism evidence="6 7">
    <name type="scientific">Setaria italica</name>
    <name type="common">Foxtail millet</name>
    <name type="synonym">Panicum italicum</name>
    <dbReference type="NCBI Taxonomy" id="4555"/>
    <lineage>
        <taxon>Eukaryota</taxon>
        <taxon>Viridiplantae</taxon>
        <taxon>Streptophyta</taxon>
        <taxon>Embryophyta</taxon>
        <taxon>Tracheophyta</taxon>
        <taxon>Spermatophyta</taxon>
        <taxon>Magnoliopsida</taxon>
        <taxon>Liliopsida</taxon>
        <taxon>Poales</taxon>
        <taxon>Poaceae</taxon>
        <taxon>PACMAD clade</taxon>
        <taxon>Panicoideae</taxon>
        <taxon>Panicodae</taxon>
        <taxon>Paniceae</taxon>
        <taxon>Cenchrinae</taxon>
        <taxon>Setaria</taxon>
    </lineage>
</organism>
<dbReference type="EnsemblPlants" id="KQK93767">
    <property type="protein sequence ID" value="KQK93767"/>
    <property type="gene ID" value="SETIT_027561mg"/>
</dbReference>
<accession>K3ZLU9</accession>
<dbReference type="eggNOG" id="ENOG502QSE3">
    <property type="taxonomic scope" value="Eukaryota"/>
</dbReference>
<evidence type="ECO:0000256" key="4">
    <source>
        <dbReference type="PROSITE-ProRule" id="PRU00325"/>
    </source>
</evidence>
<evidence type="ECO:0000256" key="1">
    <source>
        <dbReference type="ARBA" id="ARBA00022723"/>
    </source>
</evidence>
<keyword evidence="7" id="KW-1185">Reference proteome</keyword>
<keyword evidence="1" id="KW-0479">Metal-binding</keyword>
<proteinExistence type="predicted"/>
<sequence>MCSSIEIFDGPPSFSDLVDRVMTKYGCRVDEISLRGRFDCGKARAHYVLMKLASDANWKHYKDVVHEANVACLEVIVEIVRMPGPNVVMREEVTVVNHNGTQESEMLHHVLGETERDFDLAIANDDFPNNIFERDEANIDVDNVSMGSEDCELEEDGVDISMVHKAICESSMVNAEGTSIGESPVIKKGMKFNSLEELKFFLADYAVRLHRPFSVVHSDKNLRYNVMCKQGCHWRVWSRLISSTGQWRISNVVQPHTCRSSQPKQEHVQCTAKYLGRRILGIIRKDSETSVPSLVESIFIFSGYRVKYSKAWRAKQHAVALLWGDWKESYGMVPRVLSAITYYNPGVKWWIDSCGMMVPDNGVLKHILQRGEMGDKDKWAQAFDEGGMRWGIMTTNFSESLNGVFKGIRSRPVARIIEYTFEKCNAYFVNRWGKARDMLDQGYRIGQVADNYLSEAELRSVHHLAEPFGPERMVYSIRSYGTTNIGGESHGGRHYRVDLHEVSCTCNVSQLLHLPCSHFITACKARGLNFESPMYMSPLYSREHTIKIWESSFQPYLDPSQWPAYEGVGYVPNPSLMRNKVGRRQKKRFTGEMDVSEGRLSADYDTGIAHAVVENQKALNLDRAVIGRVLRTIGYARCLMAAPGYPLLEAAYDLHHRAHHLADMNENLTPLRARVHSPLRWDERYAQYLQRAGFLDIAVQVVGGLPPMDGPLLTAMVDRWRPETHTFHMPFGEMTITMQDAAMILGLPLHGLPVTACTVETCGRCHCFVVLVQAVGWVDAVDGHAAVDGDSLFR</sequence>
<reference evidence="6" key="2">
    <citation type="submission" date="2018-08" db="UniProtKB">
        <authorList>
            <consortium name="EnsemblPlants"/>
        </authorList>
    </citation>
    <scope>IDENTIFICATION</scope>
    <source>
        <strain evidence="6">Yugu1</strain>
    </source>
</reference>
<dbReference type="PANTHER" id="PTHR31973:SF184">
    <property type="entry name" value="OS02G0685500 PROTEIN"/>
    <property type="match status" value="1"/>
</dbReference>
<evidence type="ECO:0000313" key="6">
    <source>
        <dbReference type="EnsemblPlants" id="KQK93767"/>
    </source>
</evidence>
<dbReference type="OMA" id="RTPNINM"/>
<keyword evidence="2 4" id="KW-0863">Zinc-finger</keyword>
<keyword evidence="3" id="KW-0862">Zinc</keyword>
<dbReference type="SMART" id="SM00575">
    <property type="entry name" value="ZnF_PMZ"/>
    <property type="match status" value="1"/>
</dbReference>
<dbReference type="PANTHER" id="PTHR31973">
    <property type="entry name" value="POLYPROTEIN, PUTATIVE-RELATED"/>
    <property type="match status" value="1"/>
</dbReference>
<feature type="domain" description="SWIM-type" evidence="5">
    <location>
        <begin position="495"/>
        <end position="527"/>
    </location>
</feature>
<dbReference type="InterPro" id="IPR006564">
    <property type="entry name" value="Znf_PMZ"/>
</dbReference>
<dbReference type="AlphaFoldDB" id="K3ZLU9"/>
<dbReference type="PROSITE" id="PS50966">
    <property type="entry name" value="ZF_SWIM"/>
    <property type="match status" value="1"/>
</dbReference>
<dbReference type="HOGENOM" id="CLU_006767_3_1_1"/>
<dbReference type="Proteomes" id="UP000004995">
    <property type="component" value="Unassembled WGS sequence"/>
</dbReference>
<dbReference type="EMBL" id="AGNK02004658">
    <property type="status" value="NOT_ANNOTATED_CDS"/>
    <property type="molecule type" value="Genomic_DNA"/>
</dbReference>
<evidence type="ECO:0000256" key="2">
    <source>
        <dbReference type="ARBA" id="ARBA00022771"/>
    </source>
</evidence>
<dbReference type="InParanoid" id="K3ZLU9"/>
<name>K3ZLU9_SETIT</name>
<reference evidence="7" key="1">
    <citation type="journal article" date="2012" name="Nat. Biotechnol.">
        <title>Reference genome sequence of the model plant Setaria.</title>
        <authorList>
            <person name="Bennetzen J.L."/>
            <person name="Schmutz J."/>
            <person name="Wang H."/>
            <person name="Percifield R."/>
            <person name="Hawkins J."/>
            <person name="Pontaroli A.C."/>
            <person name="Estep M."/>
            <person name="Feng L."/>
            <person name="Vaughn J.N."/>
            <person name="Grimwood J."/>
            <person name="Jenkins J."/>
            <person name="Barry K."/>
            <person name="Lindquist E."/>
            <person name="Hellsten U."/>
            <person name="Deshpande S."/>
            <person name="Wang X."/>
            <person name="Wu X."/>
            <person name="Mitros T."/>
            <person name="Triplett J."/>
            <person name="Yang X."/>
            <person name="Ye C.Y."/>
            <person name="Mauro-Herrera M."/>
            <person name="Wang L."/>
            <person name="Li P."/>
            <person name="Sharma M."/>
            <person name="Sharma R."/>
            <person name="Ronald P.C."/>
            <person name="Panaud O."/>
            <person name="Kellogg E.A."/>
            <person name="Brutnell T.P."/>
            <person name="Doust A.N."/>
            <person name="Tuskan G.A."/>
            <person name="Rokhsar D."/>
            <person name="Devos K.M."/>
        </authorList>
    </citation>
    <scope>NUCLEOTIDE SEQUENCE [LARGE SCALE GENOMIC DNA]</scope>
    <source>
        <strain evidence="7">cv. Yugu1</strain>
    </source>
</reference>
<dbReference type="InterPro" id="IPR019557">
    <property type="entry name" value="AminoTfrase-like_pln_mobile"/>
</dbReference>
<evidence type="ECO:0000256" key="3">
    <source>
        <dbReference type="ARBA" id="ARBA00022833"/>
    </source>
</evidence>
<evidence type="ECO:0000259" key="5">
    <source>
        <dbReference type="PROSITE" id="PS50966"/>
    </source>
</evidence>